<keyword evidence="19 28" id="KW-1133">Transmembrane helix</keyword>
<keyword evidence="23" id="KW-0961">Cell wall biogenesis/degradation</keyword>
<keyword evidence="13" id="KW-0808">Transferase</keyword>
<dbReference type="InterPro" id="IPR031376">
    <property type="entry name" value="PCB_OB"/>
</dbReference>
<dbReference type="PANTHER" id="PTHR32282:SF27">
    <property type="entry name" value="PENICILLIN-BINDING PROTEIN 1A"/>
    <property type="match status" value="1"/>
</dbReference>
<dbReference type="InterPro" id="IPR036950">
    <property type="entry name" value="PBP_transglycosylase"/>
</dbReference>
<feature type="compositionally biased region" description="Acidic residues" evidence="27">
    <location>
        <begin position="806"/>
        <end position="815"/>
    </location>
</feature>
<dbReference type="SUPFAM" id="SSF56601">
    <property type="entry name" value="beta-lactamase/transpeptidase-like"/>
    <property type="match status" value="1"/>
</dbReference>
<keyword evidence="10" id="KW-0121">Carboxypeptidase</keyword>
<dbReference type="InterPro" id="IPR001264">
    <property type="entry name" value="Glyco_trans_51"/>
</dbReference>
<evidence type="ECO:0000259" key="29">
    <source>
        <dbReference type="Pfam" id="PF00905"/>
    </source>
</evidence>
<comment type="similarity">
    <text evidence="4">In the C-terminal section; belongs to the transpeptidase family.</text>
</comment>
<feature type="domain" description="Glycosyl transferase family 51" evidence="30">
    <location>
        <begin position="70"/>
        <end position="244"/>
    </location>
</feature>
<evidence type="ECO:0000259" key="31">
    <source>
        <dbReference type="Pfam" id="PF17092"/>
    </source>
</evidence>
<keyword evidence="18" id="KW-0573">Peptidoglycan synthesis</keyword>
<dbReference type="EC" id="3.4.16.4" evidence="6"/>
<proteinExistence type="inferred from homology"/>
<evidence type="ECO:0000256" key="4">
    <source>
        <dbReference type="ARBA" id="ARBA00007090"/>
    </source>
</evidence>
<sequence length="869" mass="96431">MTKRNATARLVHFLVGIVIACLALAIILALTVPIGFYGMAMYLSPTLPSTQEIKTASLEMPLQIYSSDDKLIGQYGNRLSLPVTFEEIPENLTNAFLAAEDSSFFQHSGISIKGLGRAVTEAVTDDEGQTGGSTITMQVAKNYFLSPERTLNRKLTELFLARKMEDELSKNDILTLYVNKIYLGEGAYGIRAAAKKYYSKSLESLTVAEMAMLAGLPKAPSKYNPVANPDRALTRRNWIIGRMHELGYISDAEHSEAISAPIGLKLYQEKLDVNMPYLAEMTRYALVNRYGEQVVNGGWRVRLTVDSEVQQAAEAAISKGLIAYDHRHGWRGAEANDEPLEDFRRYGGMYPAKVTKVNSRSFEATMPSGENVTVNWSGMSWARKYFSANRIGYYPSNAKQIVNENDIIRLVPTNNGGWKLAQIPDVQGSLVSLNPDTGAVNALVGGFDFNHSKFNRALQGWRQPGSTIKPLVYTAALEKGYRSDSIVSDRPIQVGEWKPKNSDQRFLGDITLRRGLYLSRNLVSIRLLQAIGISDTRNLLDQFGLDKEKLPTTLSLALGTGQATPLQMATAYASFANGGHRVQPYFIEQIYNYDNKLLFQANPQQACALCFNEQVDSLNAKLVEEYNQSLKDKDDSSNDELVNTDNLEEETEQAVDTSNLSVYDASPQADRLKAPAVQYLHASQAPRILKPRVAFEMADILRDVVQRGTAVRAKALGRSDIGGKTGTTNDAKDAWFAGFHPTSATVVWMGFDQPSTLGRREYGGVAALPVWMDFMKVQLKDQPYQWVSVNNRAKSKKQQQRILEMTDDGIVDPDDENQKIDNVAKPVAPKPQQRKAPEPIEIEENGNNDSVPQNPLSVTPAKRMPPMPE</sequence>
<dbReference type="InterPro" id="IPR023346">
    <property type="entry name" value="Lysozyme-like_dom_sf"/>
</dbReference>
<keyword evidence="17" id="KW-0735">Signal-anchor</keyword>
<evidence type="ECO:0000256" key="27">
    <source>
        <dbReference type="SAM" id="MobiDB-lite"/>
    </source>
</evidence>
<organism evidence="32 33">
    <name type="scientific">Psychrobacter saeujeotis</name>
    <dbReference type="NCBI Taxonomy" id="3143436"/>
    <lineage>
        <taxon>Bacteria</taxon>
        <taxon>Pseudomonadati</taxon>
        <taxon>Pseudomonadota</taxon>
        <taxon>Gammaproteobacteria</taxon>
        <taxon>Moraxellales</taxon>
        <taxon>Moraxellaceae</taxon>
        <taxon>Psychrobacter</taxon>
    </lineage>
</organism>
<feature type="region of interest" description="Disordered" evidence="27">
    <location>
        <begin position="806"/>
        <end position="869"/>
    </location>
</feature>
<evidence type="ECO:0000256" key="28">
    <source>
        <dbReference type="SAM" id="Phobius"/>
    </source>
</evidence>
<keyword evidence="16" id="KW-0133">Cell shape</keyword>
<evidence type="ECO:0000256" key="10">
    <source>
        <dbReference type="ARBA" id="ARBA00022645"/>
    </source>
</evidence>
<dbReference type="NCBIfam" id="TIGR02074">
    <property type="entry name" value="PBP_1a_fam"/>
    <property type="match status" value="1"/>
</dbReference>
<feature type="domain" description="Penicillin-binding protein transpeptidase" evidence="29">
    <location>
        <begin position="428"/>
        <end position="604"/>
    </location>
</feature>
<feature type="transmembrane region" description="Helical" evidence="28">
    <location>
        <begin position="12"/>
        <end position="43"/>
    </location>
</feature>
<evidence type="ECO:0000256" key="12">
    <source>
        <dbReference type="ARBA" id="ARBA00022676"/>
    </source>
</evidence>
<dbReference type="Pfam" id="PF17092">
    <property type="entry name" value="PCB_OB"/>
    <property type="match status" value="1"/>
</dbReference>
<evidence type="ECO:0000256" key="16">
    <source>
        <dbReference type="ARBA" id="ARBA00022960"/>
    </source>
</evidence>
<evidence type="ECO:0000256" key="7">
    <source>
        <dbReference type="ARBA" id="ARBA00018638"/>
    </source>
</evidence>
<evidence type="ECO:0000256" key="21">
    <source>
        <dbReference type="ARBA" id="ARBA00023251"/>
    </source>
</evidence>
<keyword evidence="11" id="KW-0645">Protease</keyword>
<dbReference type="PANTHER" id="PTHR32282">
    <property type="entry name" value="BINDING PROTEIN TRANSPEPTIDASE, PUTATIVE-RELATED"/>
    <property type="match status" value="1"/>
</dbReference>
<feature type="compositionally biased region" description="Polar residues" evidence="27">
    <location>
        <begin position="847"/>
        <end position="857"/>
    </location>
</feature>
<evidence type="ECO:0000256" key="23">
    <source>
        <dbReference type="ARBA" id="ARBA00023316"/>
    </source>
</evidence>
<dbReference type="Gene3D" id="3.40.710.10">
    <property type="entry name" value="DD-peptidase/beta-lactamase superfamily"/>
    <property type="match status" value="3"/>
</dbReference>
<keyword evidence="20 28" id="KW-0472">Membrane</keyword>
<keyword evidence="21" id="KW-0046">Antibiotic resistance</keyword>
<evidence type="ECO:0000313" key="33">
    <source>
        <dbReference type="Proteomes" id="UP001461960"/>
    </source>
</evidence>
<evidence type="ECO:0000256" key="25">
    <source>
        <dbReference type="ARBA" id="ARBA00044770"/>
    </source>
</evidence>
<dbReference type="InterPro" id="IPR012340">
    <property type="entry name" value="NA-bd_OB-fold"/>
</dbReference>
<dbReference type="EC" id="2.4.99.28" evidence="25"/>
<evidence type="ECO:0000256" key="9">
    <source>
        <dbReference type="ARBA" id="ARBA00022519"/>
    </source>
</evidence>
<feature type="domain" description="Penicillin-binding protein OB-like" evidence="31">
    <location>
        <begin position="333"/>
        <end position="426"/>
    </location>
</feature>
<evidence type="ECO:0000256" key="19">
    <source>
        <dbReference type="ARBA" id="ARBA00022989"/>
    </source>
</evidence>
<evidence type="ECO:0000259" key="30">
    <source>
        <dbReference type="Pfam" id="PF00912"/>
    </source>
</evidence>
<keyword evidence="9" id="KW-0997">Cell inner membrane</keyword>
<keyword evidence="15" id="KW-0378">Hydrolase</keyword>
<keyword evidence="8" id="KW-1003">Cell membrane</keyword>
<comment type="function">
    <text evidence="1">Cell wall formation. Synthesis of cross-linked peptidoglycan from the lipid intermediates. The enzyme has a penicillin-insensitive transglycosylase N-terminal domain (formation of linear glycan strands) and a penicillin-sensitive transpeptidase C-terminal domain (cross-linking of the peptide subunits).</text>
</comment>
<dbReference type="PROSITE" id="PS51257">
    <property type="entry name" value="PROKAR_LIPOPROTEIN"/>
    <property type="match status" value="1"/>
</dbReference>
<evidence type="ECO:0000256" key="20">
    <source>
        <dbReference type="ARBA" id="ARBA00023136"/>
    </source>
</evidence>
<dbReference type="InterPro" id="IPR050396">
    <property type="entry name" value="Glycosyltr_51/Transpeptidase"/>
</dbReference>
<evidence type="ECO:0000256" key="1">
    <source>
        <dbReference type="ARBA" id="ARBA00002624"/>
    </source>
</evidence>
<dbReference type="Proteomes" id="UP001461960">
    <property type="component" value="Unassembled WGS sequence"/>
</dbReference>
<gene>
    <name evidence="32" type="ORF">AAIR29_00120</name>
</gene>
<evidence type="ECO:0000256" key="3">
    <source>
        <dbReference type="ARBA" id="ARBA00004752"/>
    </source>
</evidence>
<dbReference type="Gene3D" id="2.40.50.140">
    <property type="entry name" value="Nucleic acid-binding proteins"/>
    <property type="match status" value="1"/>
</dbReference>
<comment type="pathway">
    <text evidence="3">Cell wall biogenesis; peptidoglycan biosynthesis.</text>
</comment>
<keyword evidence="12" id="KW-0328">Glycosyltransferase</keyword>
<dbReference type="InterPro" id="IPR001460">
    <property type="entry name" value="PCN-bd_Tpept"/>
</dbReference>
<evidence type="ECO:0000256" key="15">
    <source>
        <dbReference type="ARBA" id="ARBA00022801"/>
    </source>
</evidence>
<dbReference type="Pfam" id="PF00912">
    <property type="entry name" value="Transgly"/>
    <property type="match status" value="1"/>
</dbReference>
<comment type="caution">
    <text evidence="32">The sequence shown here is derived from an EMBL/GenBank/DDBJ whole genome shotgun (WGS) entry which is preliminary data.</text>
</comment>
<comment type="catalytic activity">
    <reaction evidence="24">
        <text>Preferential cleavage: (Ac)2-L-Lys-D-Ala-|-D-Ala. Also transpeptidation of peptidyl-alanyl moieties that are N-acyl substituents of D-alanine.</text>
        <dbReference type="EC" id="3.4.16.4"/>
    </reaction>
</comment>
<protein>
    <recommendedName>
        <fullName evidence="7">Penicillin-binding protein 1A</fullName>
        <ecNumber evidence="25">2.4.99.28</ecNumber>
        <ecNumber evidence="6">3.4.16.4</ecNumber>
    </recommendedName>
</protein>
<dbReference type="RefSeq" id="WP_299217923.1">
    <property type="nucleotide sequence ID" value="NZ_JBDGHN010000002.1"/>
</dbReference>
<evidence type="ECO:0000256" key="8">
    <source>
        <dbReference type="ARBA" id="ARBA00022475"/>
    </source>
</evidence>
<dbReference type="EMBL" id="JBDGHN010000002">
    <property type="protein sequence ID" value="MEN2750026.1"/>
    <property type="molecule type" value="Genomic_DNA"/>
</dbReference>
<evidence type="ECO:0000256" key="17">
    <source>
        <dbReference type="ARBA" id="ARBA00022968"/>
    </source>
</evidence>
<dbReference type="Gene3D" id="1.10.3810.10">
    <property type="entry name" value="Biosynthetic peptidoglycan transglycosylase-like"/>
    <property type="match status" value="1"/>
</dbReference>
<keyword evidence="22" id="KW-0511">Multifunctional enzyme</keyword>
<reference evidence="32 33" key="1">
    <citation type="submission" date="2024-05" db="EMBL/GenBank/DDBJ databases">
        <authorList>
            <person name="Kim H.-Y."/>
            <person name="Kim E."/>
            <person name="Cai Y."/>
            <person name="Yang S.-M."/>
            <person name="Lee W."/>
        </authorList>
    </citation>
    <scope>NUCLEOTIDE SEQUENCE [LARGE SCALE GENOMIC DNA]</scope>
    <source>
        <strain evidence="32 33">FBL11</strain>
    </source>
</reference>
<dbReference type="SUPFAM" id="SSF53955">
    <property type="entry name" value="Lysozyme-like"/>
    <property type="match status" value="1"/>
</dbReference>
<accession>A0ABU9X3P8</accession>
<evidence type="ECO:0000256" key="13">
    <source>
        <dbReference type="ARBA" id="ARBA00022679"/>
    </source>
</evidence>
<comment type="subcellular location">
    <subcellularLocation>
        <location evidence="2">Cell inner membrane</location>
        <topology evidence="2">Single-pass type II membrane protein</topology>
    </subcellularLocation>
</comment>
<keyword evidence="33" id="KW-1185">Reference proteome</keyword>
<evidence type="ECO:0000256" key="18">
    <source>
        <dbReference type="ARBA" id="ARBA00022984"/>
    </source>
</evidence>
<dbReference type="InterPro" id="IPR012338">
    <property type="entry name" value="Beta-lactam/transpept-like"/>
</dbReference>
<evidence type="ECO:0000256" key="5">
    <source>
        <dbReference type="ARBA" id="ARBA00007739"/>
    </source>
</evidence>
<evidence type="ECO:0000256" key="14">
    <source>
        <dbReference type="ARBA" id="ARBA00022692"/>
    </source>
</evidence>
<feature type="domain" description="Penicillin-binding protein transpeptidase" evidence="29">
    <location>
        <begin position="689"/>
        <end position="775"/>
    </location>
</feature>
<evidence type="ECO:0000256" key="24">
    <source>
        <dbReference type="ARBA" id="ARBA00034000"/>
    </source>
</evidence>
<evidence type="ECO:0000256" key="11">
    <source>
        <dbReference type="ARBA" id="ARBA00022670"/>
    </source>
</evidence>
<comment type="similarity">
    <text evidence="5">In the N-terminal section; belongs to the glycosyltransferase 51 family.</text>
</comment>
<keyword evidence="14 28" id="KW-0812">Transmembrane</keyword>
<evidence type="ECO:0000256" key="22">
    <source>
        <dbReference type="ARBA" id="ARBA00023268"/>
    </source>
</evidence>
<evidence type="ECO:0000256" key="26">
    <source>
        <dbReference type="ARBA" id="ARBA00049902"/>
    </source>
</evidence>
<comment type="catalytic activity">
    <reaction evidence="26">
        <text>[GlcNAc-(1-&gt;4)-Mur2Ac(oyl-L-Ala-gamma-D-Glu-L-Lys-D-Ala-D-Ala)](n)-di-trans,octa-cis-undecaprenyl diphosphate + beta-D-GlcNAc-(1-&gt;4)-Mur2Ac(oyl-L-Ala-gamma-D-Glu-L-Lys-D-Ala-D-Ala)-di-trans,octa-cis-undecaprenyl diphosphate = [GlcNAc-(1-&gt;4)-Mur2Ac(oyl-L-Ala-gamma-D-Glu-L-Lys-D-Ala-D-Ala)](n+1)-di-trans,octa-cis-undecaprenyl diphosphate + di-trans,octa-cis-undecaprenyl diphosphate + H(+)</text>
        <dbReference type="Rhea" id="RHEA:23708"/>
        <dbReference type="Rhea" id="RHEA-COMP:9602"/>
        <dbReference type="Rhea" id="RHEA-COMP:9603"/>
        <dbReference type="ChEBI" id="CHEBI:15378"/>
        <dbReference type="ChEBI" id="CHEBI:58405"/>
        <dbReference type="ChEBI" id="CHEBI:60033"/>
        <dbReference type="ChEBI" id="CHEBI:78435"/>
        <dbReference type="EC" id="2.4.99.28"/>
    </reaction>
</comment>
<name>A0ABU9X3P8_9GAMM</name>
<evidence type="ECO:0000256" key="6">
    <source>
        <dbReference type="ARBA" id="ARBA00012448"/>
    </source>
</evidence>
<evidence type="ECO:0000313" key="32">
    <source>
        <dbReference type="EMBL" id="MEN2750026.1"/>
    </source>
</evidence>
<dbReference type="Pfam" id="PF00905">
    <property type="entry name" value="Transpeptidase"/>
    <property type="match status" value="2"/>
</dbReference>
<evidence type="ECO:0000256" key="2">
    <source>
        <dbReference type="ARBA" id="ARBA00004249"/>
    </source>
</evidence>